<feature type="compositionally biased region" description="Polar residues" evidence="7">
    <location>
        <begin position="277"/>
        <end position="297"/>
    </location>
</feature>
<feature type="region of interest" description="Disordered" evidence="7">
    <location>
        <begin position="116"/>
        <end position="149"/>
    </location>
</feature>
<dbReference type="AlphaFoldDB" id="A0A9N8E5T5"/>
<reference evidence="9" key="1">
    <citation type="submission" date="2020-06" db="EMBL/GenBank/DDBJ databases">
        <authorList>
            <consortium name="Plant Systems Biology data submission"/>
        </authorList>
    </citation>
    <scope>NUCLEOTIDE SEQUENCE</scope>
    <source>
        <strain evidence="9">D6</strain>
    </source>
</reference>
<feature type="compositionally biased region" description="Low complexity" evidence="7">
    <location>
        <begin position="119"/>
        <end position="135"/>
    </location>
</feature>
<accession>A0A9N8E5T5</accession>
<evidence type="ECO:0000256" key="1">
    <source>
        <dbReference type="ARBA" id="ARBA00004123"/>
    </source>
</evidence>
<dbReference type="SUPFAM" id="SSF53098">
    <property type="entry name" value="Ribonuclease H-like"/>
    <property type="match status" value="1"/>
</dbReference>
<dbReference type="PANTHER" id="PTHR12801">
    <property type="entry name" value="RNA EXONUCLEASE REXO1 / RECO3 FAMILY MEMBER-RELATED"/>
    <property type="match status" value="1"/>
</dbReference>
<dbReference type="PANTHER" id="PTHR12801:SF115">
    <property type="entry name" value="FI18136P1-RELATED"/>
    <property type="match status" value="1"/>
</dbReference>
<dbReference type="OrthoDB" id="206335at2759"/>
<keyword evidence="10" id="KW-1185">Reference proteome</keyword>
<evidence type="ECO:0000313" key="10">
    <source>
        <dbReference type="Proteomes" id="UP001153069"/>
    </source>
</evidence>
<feature type="region of interest" description="Disordered" evidence="7">
    <location>
        <begin position="1"/>
        <end position="39"/>
    </location>
</feature>
<proteinExistence type="inferred from homology"/>
<comment type="caution">
    <text evidence="9">The sequence shown here is derived from an EMBL/GenBank/DDBJ whole genome shotgun (WGS) entry which is preliminary data.</text>
</comment>
<dbReference type="Gene3D" id="3.30.420.10">
    <property type="entry name" value="Ribonuclease H-like superfamily/Ribonuclease H"/>
    <property type="match status" value="1"/>
</dbReference>
<evidence type="ECO:0000313" key="9">
    <source>
        <dbReference type="EMBL" id="CAB9512615.1"/>
    </source>
</evidence>
<organism evidence="9 10">
    <name type="scientific">Seminavis robusta</name>
    <dbReference type="NCBI Taxonomy" id="568900"/>
    <lineage>
        <taxon>Eukaryota</taxon>
        <taxon>Sar</taxon>
        <taxon>Stramenopiles</taxon>
        <taxon>Ochrophyta</taxon>
        <taxon>Bacillariophyta</taxon>
        <taxon>Bacillariophyceae</taxon>
        <taxon>Bacillariophycidae</taxon>
        <taxon>Naviculales</taxon>
        <taxon>Naviculaceae</taxon>
        <taxon>Seminavis</taxon>
    </lineage>
</organism>
<dbReference type="GO" id="GO:0003676">
    <property type="term" value="F:nucleic acid binding"/>
    <property type="evidence" value="ECO:0007669"/>
    <property type="project" value="InterPro"/>
</dbReference>
<dbReference type="GO" id="GO:0004527">
    <property type="term" value="F:exonuclease activity"/>
    <property type="evidence" value="ECO:0007669"/>
    <property type="project" value="UniProtKB-KW"/>
</dbReference>
<comment type="similarity">
    <text evidence="2">Belongs to the REXO1/REXO3 family.</text>
</comment>
<keyword evidence="5 9" id="KW-0269">Exonuclease</keyword>
<keyword evidence="4" id="KW-0378">Hydrolase</keyword>
<gene>
    <name evidence="9" type="ORF">SEMRO_545_G163950.1</name>
</gene>
<evidence type="ECO:0000256" key="2">
    <source>
        <dbReference type="ARBA" id="ARBA00006357"/>
    </source>
</evidence>
<evidence type="ECO:0000256" key="3">
    <source>
        <dbReference type="ARBA" id="ARBA00022722"/>
    </source>
</evidence>
<protein>
    <submittedName>
        <fullName evidence="9">RNA exonuclease 5</fullName>
    </submittedName>
</protein>
<dbReference type="SMART" id="SM00479">
    <property type="entry name" value="EXOIII"/>
    <property type="match status" value="1"/>
</dbReference>
<dbReference type="CDD" id="cd06145">
    <property type="entry name" value="REX1_like"/>
    <property type="match status" value="1"/>
</dbReference>
<dbReference type="InterPro" id="IPR012337">
    <property type="entry name" value="RNaseH-like_sf"/>
</dbReference>
<name>A0A9N8E5T5_9STRA</name>
<dbReference type="InterPro" id="IPR013520">
    <property type="entry name" value="Ribonucl_H"/>
</dbReference>
<keyword evidence="6" id="KW-0539">Nucleus</keyword>
<dbReference type="InterPro" id="IPR034922">
    <property type="entry name" value="REX1-like_exo"/>
</dbReference>
<dbReference type="GO" id="GO:0005634">
    <property type="term" value="C:nucleus"/>
    <property type="evidence" value="ECO:0007669"/>
    <property type="project" value="UniProtKB-SubCell"/>
</dbReference>
<dbReference type="InterPro" id="IPR036397">
    <property type="entry name" value="RNaseH_sf"/>
</dbReference>
<feature type="region of interest" description="Disordered" evidence="7">
    <location>
        <begin position="272"/>
        <end position="305"/>
    </location>
</feature>
<sequence>MESPPTKTEEGRPALSSDGAISNKDKDNKKDQKKRFKKLRKRAERFCLTSDVSGIVQSHEWEEVKQQHLEEEESKSDDSLVFAPWIGIRQSRKHLQEKDKVRDGVDHRLALKYLVSRQSTTNTTTGTSTSKNGNNPAKRTRDESNSNGINATVPAWMTMHNPACADHIAVLEIHLQNNTVASFVSADVEAIMKKLAIGTSLTEAAQPIPTRWFEGPRLQSISEVLLYEKPQQQNSKKKSKKQNGNTTMSTVELLESLQSLTLTEEQLQNEGYPLPESLSTSDETSKSEQVASSTQDTVPPKEFPNPTSFSLEEANAIVTPCHVNVPNRKVPFVMTKKLASTDSGSCPRVFGLDCEMVKTKIGTELARVTLIEYTTTTAVSPPPTDEATNEFKDNYQVLLDELVLPYSPIFDYVTEYSGISAKMMQNVTTRLEQIQASLLSYISPRDILVGHSLENDLVATRWIHCTVIDTAILFRTKASFKHSLKHLSINLLKKKIQQDFGNGHCSEEDAAATLELAIRRAKEGPSFALQSKEKIWWIPTRKHNENATVCICPSQWLQEHVVNHPNAIHALTCDDMDSPNLKAVISWLTGPRRRAGLLWANLSVSKASHVKILENMMLDLKAKMSANTVLMVNVQSGHEPTLETSKRRRLCQSPRTASVWSDGDEEAFKASVDGCRTGQVWWVTKHPPMELDSKTN</sequence>
<evidence type="ECO:0000256" key="6">
    <source>
        <dbReference type="ARBA" id="ARBA00023242"/>
    </source>
</evidence>
<comment type="subcellular location">
    <subcellularLocation>
        <location evidence="1">Nucleus</location>
    </subcellularLocation>
</comment>
<dbReference type="InterPro" id="IPR047021">
    <property type="entry name" value="REXO1/3/4-like"/>
</dbReference>
<keyword evidence="3" id="KW-0540">Nuclease</keyword>
<dbReference type="EMBL" id="CAICTM010000544">
    <property type="protein sequence ID" value="CAB9512615.1"/>
    <property type="molecule type" value="Genomic_DNA"/>
</dbReference>
<evidence type="ECO:0000256" key="5">
    <source>
        <dbReference type="ARBA" id="ARBA00022839"/>
    </source>
</evidence>
<dbReference type="Proteomes" id="UP001153069">
    <property type="component" value="Unassembled WGS sequence"/>
</dbReference>
<evidence type="ECO:0000259" key="8">
    <source>
        <dbReference type="SMART" id="SM00479"/>
    </source>
</evidence>
<feature type="domain" description="Exonuclease" evidence="8">
    <location>
        <begin position="348"/>
        <end position="526"/>
    </location>
</feature>
<evidence type="ECO:0000256" key="4">
    <source>
        <dbReference type="ARBA" id="ARBA00022801"/>
    </source>
</evidence>
<evidence type="ECO:0000256" key="7">
    <source>
        <dbReference type="SAM" id="MobiDB-lite"/>
    </source>
</evidence>